<dbReference type="EMBL" id="CP144090">
    <property type="protein sequence ID" value="WWD09055.1"/>
    <property type="molecule type" value="Genomic_DNA"/>
</dbReference>
<protein>
    <recommendedName>
        <fullName evidence="3">BTB domain-containing protein</fullName>
    </recommendedName>
</protein>
<gene>
    <name evidence="1" type="ORF">V865_007175</name>
</gene>
<reference evidence="1 2" key="1">
    <citation type="submission" date="2024-01" db="EMBL/GenBank/DDBJ databases">
        <title>Comparative genomics of Cryptococcus and Kwoniella reveals pathogenesis evolution and contrasting modes of karyotype evolution via chromosome fusion or intercentromeric recombination.</title>
        <authorList>
            <person name="Coelho M.A."/>
            <person name="David-Palma M."/>
            <person name="Shea T."/>
            <person name="Bowers K."/>
            <person name="McGinley-Smith S."/>
            <person name="Mohammad A.W."/>
            <person name="Gnirke A."/>
            <person name="Yurkov A.M."/>
            <person name="Nowrousian M."/>
            <person name="Sun S."/>
            <person name="Cuomo C.A."/>
            <person name="Heitman J."/>
        </authorList>
    </citation>
    <scope>NUCLEOTIDE SEQUENCE [LARGE SCALE GENOMIC DNA]</scope>
    <source>
        <strain evidence="1 2">PYCC6329</strain>
    </source>
</reference>
<organism evidence="1 2">
    <name type="scientific">Kwoniella europaea PYCC6329</name>
    <dbReference type="NCBI Taxonomy" id="1423913"/>
    <lineage>
        <taxon>Eukaryota</taxon>
        <taxon>Fungi</taxon>
        <taxon>Dikarya</taxon>
        <taxon>Basidiomycota</taxon>
        <taxon>Agaricomycotina</taxon>
        <taxon>Tremellomycetes</taxon>
        <taxon>Tremellales</taxon>
        <taxon>Cryptococcaceae</taxon>
        <taxon>Kwoniella</taxon>
    </lineage>
</organism>
<name>A0AAX4KU01_9TREE</name>
<evidence type="ECO:0000313" key="2">
    <source>
        <dbReference type="Proteomes" id="UP001358614"/>
    </source>
</evidence>
<proteinExistence type="predicted"/>
<dbReference type="GeneID" id="91105976"/>
<evidence type="ECO:0008006" key="3">
    <source>
        <dbReference type="Google" id="ProtNLM"/>
    </source>
</evidence>
<keyword evidence="2" id="KW-1185">Reference proteome</keyword>
<evidence type="ECO:0000313" key="1">
    <source>
        <dbReference type="EMBL" id="WWD09055.1"/>
    </source>
</evidence>
<dbReference type="RefSeq" id="XP_066087022.1">
    <property type="nucleotide sequence ID" value="XM_066230925.1"/>
</dbReference>
<dbReference type="KEGG" id="ker:91105976"/>
<dbReference type="Proteomes" id="UP001358614">
    <property type="component" value="Chromosome 2"/>
</dbReference>
<sequence>MTETIEQQPKYHPSFTDGDLLVIANDHTHFAAQCERLARGSQVFKNMVDLPKPACGVNGDSTGHSEVRREENVIDWMSTPNLLDPFSLSSFEASDEHISLVRERLLEESKGKLWQLLAFASKLDDRKFGLITLKKMDLASFSRGRDPGDEHDRLSFVSQMSDLSPAWQGKLYSLALKDEKVTVNRLAWVARVSKKGRDYTTRDWEPIPVPGLTFVDSWERICNGFASDKQLQCYNISSSLLKYVKVGLNAHNRT</sequence>
<accession>A0AAX4KU01</accession>
<dbReference type="AlphaFoldDB" id="A0AAX4KU01"/>